<keyword evidence="2" id="KW-0378">Hydrolase</keyword>
<reference evidence="2 3" key="1">
    <citation type="submission" date="2016-12" db="EMBL/GenBank/DDBJ databases">
        <authorList>
            <person name="Song W.-J."/>
            <person name="Kurnit D.M."/>
        </authorList>
    </citation>
    <scope>NUCLEOTIDE SEQUENCE [LARGE SCALE GENOMIC DNA]</scope>
    <source>
        <strain evidence="2 3">HSG9</strain>
    </source>
</reference>
<dbReference type="GO" id="GO:0016787">
    <property type="term" value="F:hydrolase activity"/>
    <property type="evidence" value="ECO:0007669"/>
    <property type="project" value="UniProtKB-KW"/>
</dbReference>
<dbReference type="Proteomes" id="UP000191680">
    <property type="component" value="Unassembled WGS sequence"/>
</dbReference>
<accession>A0A1V6LP82</accession>
<sequence length="900" mass="102964">MGNTKIISLLSLFTIFCYATSAQMATEPIYTYDTTKPWTRWWWMGSAVDKPNITQSLIDFKEKGIGGVEIAPIYGIQGKDSLEIDYLSYKWVQLLQHTIRVADSLGLGVDFTLGTGWPYGGPQVEQKYAATKLHIAKYEIAKNTKKTYELHPDLFTDKKVTKLLAVIAKGHHTNRTINLKVDAKQQVRFKAKQEPYTLYAFYEAKTGQVVKRAAPGAGGFTLDHYSNEALLDYIIPFNTVFDTIGLRPRAIFNDSYEVYGTDFTPNFLVEFKKRRGYDLANQLLHLTDTTNNTISNRVKADYRRTLGDLLLEEFDLPWTKWANNQKMKTKLQAHGSPGNLLDLYAASDIPECETFGSMPYEIPNFRRLPENIREGDANPMMLKFSSSAGHIANKKLISSETFTWLRDHFKTALAHCKPEVEDLFLNGINHVFLHGSTYSPTEADWPGYKFYASVNFNRNNTIWEHADGLFSYIQNCQRLLQKGSPNNDVLVYWPIHDVWHKSLNNQLFFQFKIHSLDEWLLNTSFYRTATQIAKEGYSIDFISDRWLEEVRVVNNLAKLPGGNYKAIVVPATKYIPLETLKKLLDLKKEGVPVLFMGKPESVPGFYEYQQREKELEKLIDAAKLELVLEENITAILEQQGIQPETLAQTGLKFIRRKFNDQDIYYLVNHTNKTIDAPIPFSRNMEKTVLYDPQLAIYGSVPSQNNQLRIQLNPGQSIFAINNYDKNVPEWIYKTEEEKRIELTNWSLEFTKGGPTLPSSRKLDSLKSWTNLDAEATQFSGTAKYSTTFELTNKAAKNFVLDLGDVRESAKVWVNNEYIGTAWHVPFNLPVNNLKQGTNTITIEVANLPANRIRAKALNGEKWQIFKEINMVNKDYKPLETEKWQPVPSGLLGPVTLIELK</sequence>
<dbReference type="RefSeq" id="WP_080319600.1">
    <property type="nucleotide sequence ID" value="NZ_MTBC01000009.1"/>
</dbReference>
<proteinExistence type="predicted"/>
<evidence type="ECO:0000313" key="2">
    <source>
        <dbReference type="EMBL" id="OQD42020.1"/>
    </source>
</evidence>
<name>A0A1V6LP82_9FLAO</name>
<protein>
    <submittedName>
        <fullName evidence="2">Glycoside hydrolase</fullName>
    </submittedName>
</protein>
<keyword evidence="1" id="KW-0732">Signal</keyword>
<comment type="caution">
    <text evidence="2">The sequence shown here is derived from an EMBL/GenBank/DDBJ whole genome shotgun (WGS) entry which is preliminary data.</text>
</comment>
<dbReference type="InterPro" id="IPR008979">
    <property type="entry name" value="Galactose-bd-like_sf"/>
</dbReference>
<organism evidence="2 3">
    <name type="scientific">Croceivirga radicis</name>
    <dbReference type="NCBI Taxonomy" id="1929488"/>
    <lineage>
        <taxon>Bacteria</taxon>
        <taxon>Pseudomonadati</taxon>
        <taxon>Bacteroidota</taxon>
        <taxon>Flavobacteriia</taxon>
        <taxon>Flavobacteriales</taxon>
        <taxon>Flavobacteriaceae</taxon>
        <taxon>Croceivirga</taxon>
    </lineage>
</organism>
<feature type="signal peptide" evidence="1">
    <location>
        <begin position="1"/>
        <end position="24"/>
    </location>
</feature>
<dbReference type="Pfam" id="PF17132">
    <property type="entry name" value="Glyco_hydro_106"/>
    <property type="match status" value="3"/>
</dbReference>
<evidence type="ECO:0000256" key="1">
    <source>
        <dbReference type="SAM" id="SignalP"/>
    </source>
</evidence>
<dbReference type="SUPFAM" id="SSF49785">
    <property type="entry name" value="Galactose-binding domain-like"/>
    <property type="match status" value="1"/>
</dbReference>
<dbReference type="PANTHER" id="PTHR36848">
    <property type="entry name" value="DNA-BINDING PROTEIN (PUTATIVE SECRETED PROTEIN)-RELATED"/>
    <property type="match status" value="1"/>
</dbReference>
<evidence type="ECO:0000313" key="3">
    <source>
        <dbReference type="Proteomes" id="UP000191680"/>
    </source>
</evidence>
<dbReference type="NCBIfam" id="NF045579">
    <property type="entry name" value="rhamnoside_JR"/>
    <property type="match status" value="1"/>
</dbReference>
<dbReference type="Gene3D" id="2.60.120.260">
    <property type="entry name" value="Galactose-binding domain-like"/>
    <property type="match status" value="1"/>
</dbReference>
<dbReference type="OrthoDB" id="9761519at2"/>
<feature type="chain" id="PRO_5012099199" evidence="1">
    <location>
        <begin position="25"/>
        <end position="900"/>
    </location>
</feature>
<keyword evidence="3" id="KW-1185">Reference proteome</keyword>
<dbReference type="PANTHER" id="PTHR36848:SF2">
    <property type="entry name" value="SECRETED PROTEIN"/>
    <property type="match status" value="1"/>
</dbReference>
<dbReference type="InterPro" id="IPR053161">
    <property type="entry name" value="Ulvan_degrading_GH"/>
</dbReference>
<dbReference type="EMBL" id="MTBC01000009">
    <property type="protein sequence ID" value="OQD42020.1"/>
    <property type="molecule type" value="Genomic_DNA"/>
</dbReference>
<gene>
    <name evidence="2" type="ORF">BUL40_12995</name>
</gene>
<dbReference type="AlphaFoldDB" id="A0A1V6LP82"/>